<evidence type="ECO:0000313" key="2">
    <source>
        <dbReference type="Proteomes" id="UP000005090"/>
    </source>
</evidence>
<dbReference type="RefSeq" id="WP_005374878.1">
    <property type="nucleotide sequence ID" value="NZ_CM001475.1"/>
</dbReference>
<sequence length="140" mass="15001">MQIGIVWLCQASGVLAHDQSGTLGAQASATDYYELTCFDDNNGPPDHLFFEVRGDTSNTAVQVSGQVVNGSQAASATDHTSGDSNYSPQLKVVHEGDNDVYRMVIDKNGPGTARYSLEYHCQTASGVHTGTSDLNYLQIQ</sequence>
<accession>H8GIY3</accession>
<evidence type="ECO:0000313" key="1">
    <source>
        <dbReference type="EMBL" id="EIC31490.1"/>
    </source>
</evidence>
<dbReference type="AlphaFoldDB" id="H8GIY3"/>
<protein>
    <submittedName>
        <fullName evidence="1">Uncharacterized protein</fullName>
    </submittedName>
</protein>
<dbReference type="EMBL" id="CM001475">
    <property type="protein sequence ID" value="EIC31490.1"/>
    <property type="molecule type" value="Genomic_DNA"/>
</dbReference>
<reference evidence="1 2" key="1">
    <citation type="journal article" date="2013" name="Genome Announc.">
        <title>Genome Sequence of the Obligate Gammaproteobacterial Methanotroph Methylomicrobium album Strain BG8.</title>
        <authorList>
            <person name="Kits K.D."/>
            <person name="Kalyuzhnaya M.G."/>
            <person name="Klotz M.G."/>
            <person name="Jetten M.S."/>
            <person name="Op den Camp H.J."/>
            <person name="Vuilleumier S."/>
            <person name="Bringel F."/>
            <person name="Dispirito A.A."/>
            <person name="Murrell J.C."/>
            <person name="Bruce D."/>
            <person name="Cheng J.F."/>
            <person name="Copeland A."/>
            <person name="Goodwin L."/>
            <person name="Hauser L."/>
            <person name="Lajus A."/>
            <person name="Land M.L."/>
            <person name="Lapidus A."/>
            <person name="Lucas S."/>
            <person name="Medigue C."/>
            <person name="Pitluck S."/>
            <person name="Woyke T."/>
            <person name="Zeytun A."/>
            <person name="Stein L.Y."/>
        </authorList>
    </citation>
    <scope>NUCLEOTIDE SEQUENCE [LARGE SCALE GENOMIC DNA]</scope>
    <source>
        <strain evidence="1 2">BG8</strain>
    </source>
</reference>
<keyword evidence="2" id="KW-1185">Reference proteome</keyword>
<dbReference type="eggNOG" id="ENOG5033KRU">
    <property type="taxonomic scope" value="Bacteria"/>
</dbReference>
<name>H8GIY3_METAL</name>
<dbReference type="HOGENOM" id="CLU_1720417_0_0_6"/>
<organism evidence="1 2">
    <name type="scientific">Methylomicrobium album BG8</name>
    <dbReference type="NCBI Taxonomy" id="686340"/>
    <lineage>
        <taxon>Bacteria</taxon>
        <taxon>Pseudomonadati</taxon>
        <taxon>Pseudomonadota</taxon>
        <taxon>Gammaproteobacteria</taxon>
        <taxon>Methylococcales</taxon>
        <taxon>Methylococcaceae</taxon>
        <taxon>Methylomicrobium</taxon>
    </lineage>
</organism>
<dbReference type="Proteomes" id="UP000005090">
    <property type="component" value="Chromosome"/>
</dbReference>
<gene>
    <name evidence="1" type="ORF">Metal_3849</name>
</gene>
<proteinExistence type="predicted"/>